<keyword evidence="14" id="KW-1185">Reference proteome</keyword>
<evidence type="ECO:0000256" key="9">
    <source>
        <dbReference type="ARBA" id="ARBA00025628"/>
    </source>
</evidence>
<name>A0A392ND04_9FABA</name>
<dbReference type="GO" id="GO:0004655">
    <property type="term" value="F:porphobilinogen synthase activity"/>
    <property type="evidence" value="ECO:0007669"/>
    <property type="project" value="UniProtKB-EC"/>
</dbReference>
<evidence type="ECO:0000313" key="14">
    <source>
        <dbReference type="Proteomes" id="UP000265520"/>
    </source>
</evidence>
<comment type="caution">
    <text evidence="13">The sequence shown here is derived from an EMBL/GenBank/DDBJ whole genome shotgun (WGS) entry which is preliminary data.</text>
</comment>
<evidence type="ECO:0000256" key="12">
    <source>
        <dbReference type="RuleBase" id="RU004161"/>
    </source>
</evidence>
<dbReference type="GO" id="GO:0005829">
    <property type="term" value="C:cytosol"/>
    <property type="evidence" value="ECO:0007669"/>
    <property type="project" value="TreeGrafter"/>
</dbReference>
<dbReference type="GO" id="GO:0008270">
    <property type="term" value="F:zinc ion binding"/>
    <property type="evidence" value="ECO:0007669"/>
    <property type="project" value="TreeGrafter"/>
</dbReference>
<comment type="function">
    <text evidence="9">Catalyzes an early step in the biosynthesis of tetrapyrroles. Binds two molecules of 5-aminolevulinate per subunit, each at a distinct site, and catalyzes their condensation to form porphobilinogen.</text>
</comment>
<dbReference type="Pfam" id="PF00490">
    <property type="entry name" value="ALAD"/>
    <property type="match status" value="1"/>
</dbReference>
<evidence type="ECO:0000256" key="5">
    <source>
        <dbReference type="ARBA" id="ARBA00023133"/>
    </source>
</evidence>
<dbReference type="GO" id="GO:0006782">
    <property type="term" value="P:protoporphyrinogen IX biosynthetic process"/>
    <property type="evidence" value="ECO:0007669"/>
    <property type="project" value="UniProtKB-UniPathway"/>
</dbReference>
<accession>A0A392ND04</accession>
<dbReference type="PANTHER" id="PTHR11458">
    <property type="entry name" value="DELTA-AMINOLEVULINIC ACID DEHYDRATASE"/>
    <property type="match status" value="1"/>
</dbReference>
<dbReference type="SUPFAM" id="SSF51569">
    <property type="entry name" value="Aldolase"/>
    <property type="match status" value="1"/>
</dbReference>
<dbReference type="PRINTS" id="PR00144">
    <property type="entry name" value="DALDHYDRTASE"/>
</dbReference>
<evidence type="ECO:0000256" key="8">
    <source>
        <dbReference type="ARBA" id="ARBA00023244"/>
    </source>
</evidence>
<keyword evidence="4" id="KW-0021">Allosteric enzyme</keyword>
<dbReference type="Proteomes" id="UP000265520">
    <property type="component" value="Unassembled WGS sequence"/>
</dbReference>
<evidence type="ECO:0000256" key="11">
    <source>
        <dbReference type="ARBA" id="ARBA00047651"/>
    </source>
</evidence>
<dbReference type="UniPathway" id="UPA00251">
    <property type="reaction ID" value="UER00318"/>
</dbReference>
<comment type="similarity">
    <text evidence="2 12">Belongs to the ALAD family.</text>
</comment>
<evidence type="ECO:0000256" key="6">
    <source>
        <dbReference type="ARBA" id="ARBA00023171"/>
    </source>
</evidence>
<dbReference type="InterPro" id="IPR013785">
    <property type="entry name" value="Aldolase_TIM"/>
</dbReference>
<dbReference type="AlphaFoldDB" id="A0A392ND04"/>
<reference evidence="13 14" key="1">
    <citation type="journal article" date="2018" name="Front. Plant Sci.">
        <title>Red Clover (Trifolium pratense) and Zigzag Clover (T. medium) - A Picture of Genomic Similarities and Differences.</title>
        <authorList>
            <person name="Dluhosova J."/>
            <person name="Istvanek J."/>
            <person name="Nedelnik J."/>
            <person name="Repkova J."/>
        </authorList>
    </citation>
    <scope>NUCLEOTIDE SEQUENCE [LARGE SCALE GENOMIC DNA]</scope>
    <source>
        <strain evidence="14">cv. 10/8</strain>
        <tissue evidence="13">Leaf</tissue>
    </source>
</reference>
<dbReference type="EMBL" id="LXQA010035704">
    <property type="protein sequence ID" value="MCH97700.1"/>
    <property type="molecule type" value="Genomic_DNA"/>
</dbReference>
<evidence type="ECO:0000256" key="10">
    <source>
        <dbReference type="ARBA" id="ARBA00032837"/>
    </source>
</evidence>
<feature type="non-terminal residue" evidence="13">
    <location>
        <position position="1"/>
    </location>
</feature>
<keyword evidence="5" id="KW-0350">Heme biosynthesis</keyword>
<organism evidence="13 14">
    <name type="scientific">Trifolium medium</name>
    <dbReference type="NCBI Taxonomy" id="97028"/>
    <lineage>
        <taxon>Eukaryota</taxon>
        <taxon>Viridiplantae</taxon>
        <taxon>Streptophyta</taxon>
        <taxon>Embryophyta</taxon>
        <taxon>Tracheophyta</taxon>
        <taxon>Spermatophyta</taxon>
        <taxon>Magnoliopsida</taxon>
        <taxon>eudicotyledons</taxon>
        <taxon>Gunneridae</taxon>
        <taxon>Pentapetalae</taxon>
        <taxon>rosids</taxon>
        <taxon>fabids</taxon>
        <taxon>Fabales</taxon>
        <taxon>Fabaceae</taxon>
        <taxon>Papilionoideae</taxon>
        <taxon>50 kb inversion clade</taxon>
        <taxon>NPAAA clade</taxon>
        <taxon>Hologalegina</taxon>
        <taxon>IRL clade</taxon>
        <taxon>Trifolieae</taxon>
        <taxon>Trifolium</taxon>
    </lineage>
</organism>
<proteinExistence type="inferred from homology"/>
<evidence type="ECO:0000256" key="3">
    <source>
        <dbReference type="ARBA" id="ARBA00012053"/>
    </source>
</evidence>
<dbReference type="SMART" id="SM01004">
    <property type="entry name" value="ALAD"/>
    <property type="match status" value="1"/>
</dbReference>
<sequence length="90" mass="9734">LKDKYPDLIIYTDVALDPYSSDGHDGIVREDGVIMNDETVHQLCKQAVAQARAGADVVSPSDMMDGRVGAMRLALDAEGFQNVSIMSYTA</sequence>
<keyword evidence="7" id="KW-0456">Lyase</keyword>
<evidence type="ECO:0000256" key="2">
    <source>
        <dbReference type="ARBA" id="ARBA00008055"/>
    </source>
</evidence>
<keyword evidence="8" id="KW-0627">Porphyrin biosynthesis</keyword>
<feature type="non-terminal residue" evidence="13">
    <location>
        <position position="90"/>
    </location>
</feature>
<dbReference type="EC" id="4.2.1.24" evidence="3"/>
<comment type="pathway">
    <text evidence="1">Porphyrin-containing compound metabolism; protoporphyrin-IX biosynthesis; coproporphyrinogen-III from 5-aminolevulinate: step 1/4.</text>
</comment>
<evidence type="ECO:0000313" key="13">
    <source>
        <dbReference type="EMBL" id="MCH97700.1"/>
    </source>
</evidence>
<evidence type="ECO:0000256" key="1">
    <source>
        <dbReference type="ARBA" id="ARBA00004694"/>
    </source>
</evidence>
<dbReference type="InterPro" id="IPR001731">
    <property type="entry name" value="ALAD"/>
</dbReference>
<evidence type="ECO:0000256" key="4">
    <source>
        <dbReference type="ARBA" id="ARBA00022533"/>
    </source>
</evidence>
<dbReference type="Gene3D" id="3.20.20.70">
    <property type="entry name" value="Aldolase class I"/>
    <property type="match status" value="1"/>
</dbReference>
<dbReference type="PANTHER" id="PTHR11458:SF0">
    <property type="entry name" value="DELTA-AMINOLEVULINIC ACID DEHYDRATASE"/>
    <property type="match status" value="1"/>
</dbReference>
<comment type="catalytic activity">
    <reaction evidence="11">
        <text>2 5-aminolevulinate = porphobilinogen + 2 H2O + H(+)</text>
        <dbReference type="Rhea" id="RHEA:24064"/>
        <dbReference type="ChEBI" id="CHEBI:15377"/>
        <dbReference type="ChEBI" id="CHEBI:15378"/>
        <dbReference type="ChEBI" id="CHEBI:58126"/>
        <dbReference type="ChEBI" id="CHEBI:356416"/>
        <dbReference type="EC" id="4.2.1.24"/>
    </reaction>
</comment>
<dbReference type="GO" id="GO:0015995">
    <property type="term" value="P:chlorophyll biosynthetic process"/>
    <property type="evidence" value="ECO:0007669"/>
    <property type="project" value="UniProtKB-KW"/>
</dbReference>
<keyword evidence="6" id="KW-0149">Chlorophyll biosynthesis</keyword>
<evidence type="ECO:0000256" key="7">
    <source>
        <dbReference type="ARBA" id="ARBA00023239"/>
    </source>
</evidence>
<protein>
    <recommendedName>
        <fullName evidence="3">porphobilinogen synthase</fullName>
        <ecNumber evidence="3">4.2.1.24</ecNumber>
    </recommendedName>
    <alternativeName>
        <fullName evidence="10">Porphobilinogen synthase</fullName>
    </alternativeName>
</protein>